<gene>
    <name evidence="9" type="ORF">Cgig2_009661</name>
</gene>
<comment type="caution">
    <text evidence="9">The sequence shown here is derived from an EMBL/GenBank/DDBJ whole genome shotgun (WGS) entry which is preliminary data.</text>
</comment>
<comment type="subcellular location">
    <subcellularLocation>
        <location evidence="1">Membrane</location>
        <topology evidence="1">Multi-pass membrane protein</topology>
    </subcellularLocation>
</comment>
<dbReference type="EMBL" id="JAKOGI010003473">
    <property type="protein sequence ID" value="KAJ8420391.1"/>
    <property type="molecule type" value="Genomic_DNA"/>
</dbReference>
<evidence type="ECO:0000256" key="6">
    <source>
        <dbReference type="ARBA" id="ARBA00023136"/>
    </source>
</evidence>
<evidence type="ECO:0000313" key="10">
    <source>
        <dbReference type="Proteomes" id="UP001153076"/>
    </source>
</evidence>
<feature type="transmembrane region" description="Helical" evidence="7">
    <location>
        <begin position="99"/>
        <end position="117"/>
    </location>
</feature>
<dbReference type="OrthoDB" id="6339427at2759"/>
<dbReference type="InterPro" id="IPR045262">
    <property type="entry name" value="STP/PLT_plant"/>
</dbReference>
<dbReference type="AlphaFoldDB" id="A0A9Q1GJM3"/>
<dbReference type="SUPFAM" id="SSF103473">
    <property type="entry name" value="MFS general substrate transporter"/>
    <property type="match status" value="1"/>
</dbReference>
<dbReference type="Pfam" id="PF00083">
    <property type="entry name" value="Sugar_tr"/>
    <property type="match status" value="1"/>
</dbReference>
<dbReference type="GO" id="GO:0015144">
    <property type="term" value="F:carbohydrate transmembrane transporter activity"/>
    <property type="evidence" value="ECO:0007669"/>
    <property type="project" value="InterPro"/>
</dbReference>
<sequence>MVMSLFSPSFIDPHTGFSINKKNLLEKSKKDERFLKYSLQLQQREKEENESPVAPSYRGRTSDTIGRKWGLAIGAIVFQVGGFIMTIAPSFLILMIGRLLAGIGIGFGAPIVGIYIAEISPAILRGFLTSFPEILITVESFLVTSPTICFQVCLPI</sequence>
<keyword evidence="6 7" id="KW-0472">Membrane</keyword>
<evidence type="ECO:0000256" key="5">
    <source>
        <dbReference type="ARBA" id="ARBA00022989"/>
    </source>
</evidence>
<evidence type="ECO:0000256" key="7">
    <source>
        <dbReference type="SAM" id="Phobius"/>
    </source>
</evidence>
<evidence type="ECO:0000256" key="4">
    <source>
        <dbReference type="ARBA" id="ARBA00022692"/>
    </source>
</evidence>
<keyword evidence="5 7" id="KW-1133">Transmembrane helix</keyword>
<feature type="domain" description="Major facilitator superfamily (MFS) profile" evidence="8">
    <location>
        <begin position="1"/>
        <end position="156"/>
    </location>
</feature>
<evidence type="ECO:0000256" key="1">
    <source>
        <dbReference type="ARBA" id="ARBA00004141"/>
    </source>
</evidence>
<dbReference type="InterPro" id="IPR020846">
    <property type="entry name" value="MFS_dom"/>
</dbReference>
<dbReference type="PROSITE" id="PS50850">
    <property type="entry name" value="MFS"/>
    <property type="match status" value="1"/>
</dbReference>
<dbReference type="PANTHER" id="PTHR23500">
    <property type="entry name" value="SOLUTE CARRIER FAMILY 2, FACILITATED GLUCOSE TRANSPORTER"/>
    <property type="match status" value="1"/>
</dbReference>
<dbReference type="InterPro" id="IPR005829">
    <property type="entry name" value="Sugar_transporter_CS"/>
</dbReference>
<comment type="similarity">
    <text evidence="2">Belongs to the major facilitator superfamily. Sugar transporter (TC 2.A.1.1) family.</text>
</comment>
<proteinExistence type="inferred from homology"/>
<organism evidence="9 10">
    <name type="scientific">Carnegiea gigantea</name>
    <dbReference type="NCBI Taxonomy" id="171969"/>
    <lineage>
        <taxon>Eukaryota</taxon>
        <taxon>Viridiplantae</taxon>
        <taxon>Streptophyta</taxon>
        <taxon>Embryophyta</taxon>
        <taxon>Tracheophyta</taxon>
        <taxon>Spermatophyta</taxon>
        <taxon>Magnoliopsida</taxon>
        <taxon>eudicotyledons</taxon>
        <taxon>Gunneridae</taxon>
        <taxon>Pentapetalae</taxon>
        <taxon>Caryophyllales</taxon>
        <taxon>Cactineae</taxon>
        <taxon>Cactaceae</taxon>
        <taxon>Cactoideae</taxon>
        <taxon>Echinocereeae</taxon>
        <taxon>Carnegiea</taxon>
    </lineage>
</organism>
<dbReference type="PROSITE" id="PS00217">
    <property type="entry name" value="SUGAR_TRANSPORT_2"/>
    <property type="match status" value="1"/>
</dbReference>
<accession>A0A9Q1GJM3</accession>
<evidence type="ECO:0000256" key="2">
    <source>
        <dbReference type="ARBA" id="ARBA00010992"/>
    </source>
</evidence>
<evidence type="ECO:0000313" key="9">
    <source>
        <dbReference type="EMBL" id="KAJ8420391.1"/>
    </source>
</evidence>
<keyword evidence="10" id="KW-1185">Reference proteome</keyword>
<dbReference type="InterPro" id="IPR036259">
    <property type="entry name" value="MFS_trans_sf"/>
</dbReference>
<dbReference type="GO" id="GO:0016020">
    <property type="term" value="C:membrane"/>
    <property type="evidence" value="ECO:0007669"/>
    <property type="project" value="UniProtKB-SubCell"/>
</dbReference>
<name>A0A9Q1GJM3_9CARY</name>
<dbReference type="Proteomes" id="UP001153076">
    <property type="component" value="Unassembled WGS sequence"/>
</dbReference>
<dbReference type="Gene3D" id="1.20.1250.20">
    <property type="entry name" value="MFS general substrate transporter like domains"/>
    <property type="match status" value="1"/>
</dbReference>
<dbReference type="InterPro" id="IPR005828">
    <property type="entry name" value="MFS_sugar_transport-like"/>
</dbReference>
<feature type="transmembrane region" description="Helical" evidence="7">
    <location>
        <begin position="69"/>
        <end position="93"/>
    </location>
</feature>
<keyword evidence="3" id="KW-0813">Transport</keyword>
<dbReference type="PANTHER" id="PTHR23500:SF6">
    <property type="entry name" value="POLYOL TRANSPORTER 4-RELATED"/>
    <property type="match status" value="1"/>
</dbReference>
<keyword evidence="4 7" id="KW-0812">Transmembrane</keyword>
<reference evidence="9" key="1">
    <citation type="submission" date="2022-04" db="EMBL/GenBank/DDBJ databases">
        <title>Carnegiea gigantea Genome sequencing and assembly v2.</title>
        <authorList>
            <person name="Copetti D."/>
            <person name="Sanderson M.J."/>
            <person name="Burquez A."/>
            <person name="Wojciechowski M.F."/>
        </authorList>
    </citation>
    <scope>NUCLEOTIDE SEQUENCE</scope>
    <source>
        <strain evidence="9">SGP5-SGP5p</strain>
        <tissue evidence="9">Aerial part</tissue>
    </source>
</reference>
<evidence type="ECO:0000259" key="8">
    <source>
        <dbReference type="PROSITE" id="PS50850"/>
    </source>
</evidence>
<evidence type="ECO:0000256" key="3">
    <source>
        <dbReference type="ARBA" id="ARBA00022448"/>
    </source>
</evidence>
<protein>
    <recommendedName>
        <fullName evidence="8">Major facilitator superfamily (MFS) profile domain-containing protein</fullName>
    </recommendedName>
</protein>